<dbReference type="GO" id="GO:0005524">
    <property type="term" value="F:ATP binding"/>
    <property type="evidence" value="ECO:0007669"/>
    <property type="project" value="UniProtKB-KW"/>
</dbReference>
<gene>
    <name evidence="5" type="ORF">Edafosvirus21_15</name>
</gene>
<dbReference type="PROSITE" id="PS51206">
    <property type="entry name" value="SF3_HELICASE_1"/>
    <property type="match status" value="1"/>
</dbReference>
<dbReference type="InterPro" id="IPR045455">
    <property type="entry name" value="NrS-1_pol-like_helicase"/>
</dbReference>
<proteinExistence type="predicted"/>
<dbReference type="Pfam" id="PF19263">
    <property type="entry name" value="DUF5906"/>
    <property type="match status" value="1"/>
</dbReference>
<keyword evidence="3" id="KW-0067">ATP-binding</keyword>
<evidence type="ECO:0000256" key="1">
    <source>
        <dbReference type="ARBA" id="ARBA00022741"/>
    </source>
</evidence>
<evidence type="ECO:0000313" key="5">
    <source>
        <dbReference type="EMBL" id="AYV78636.1"/>
    </source>
</evidence>
<organism evidence="5">
    <name type="scientific">Edafosvirus sp</name>
    <dbReference type="NCBI Taxonomy" id="2487765"/>
    <lineage>
        <taxon>Viruses</taxon>
        <taxon>Varidnaviria</taxon>
        <taxon>Bamfordvirae</taxon>
        <taxon>Nucleocytoviricota</taxon>
        <taxon>Megaviricetes</taxon>
        <taxon>Imitervirales</taxon>
        <taxon>Mimiviridae</taxon>
        <taxon>Klosneuvirinae</taxon>
    </lineage>
</organism>
<name>A0A3G4ZUQ2_9VIRU</name>
<dbReference type="InterPro" id="IPR027417">
    <property type="entry name" value="P-loop_NTPase"/>
</dbReference>
<reference evidence="5" key="1">
    <citation type="submission" date="2018-10" db="EMBL/GenBank/DDBJ databases">
        <title>Hidden diversity of soil giant viruses.</title>
        <authorList>
            <person name="Schulz F."/>
            <person name="Alteio L."/>
            <person name="Goudeau D."/>
            <person name="Ryan E.M."/>
            <person name="Malmstrom R.R."/>
            <person name="Blanchard J."/>
            <person name="Woyke T."/>
        </authorList>
    </citation>
    <scope>NUCLEOTIDE SEQUENCE</scope>
    <source>
        <strain evidence="5">EDV1</strain>
    </source>
</reference>
<evidence type="ECO:0000256" key="2">
    <source>
        <dbReference type="ARBA" id="ARBA00022801"/>
    </source>
</evidence>
<keyword evidence="2" id="KW-0378">Hydrolase</keyword>
<dbReference type="PANTHER" id="PTHR35372">
    <property type="entry name" value="ATP BINDING PROTEIN-RELATED"/>
    <property type="match status" value="1"/>
</dbReference>
<dbReference type="InterPro" id="IPR014015">
    <property type="entry name" value="Helicase_SF3_DNA-vir"/>
</dbReference>
<dbReference type="PANTHER" id="PTHR35372:SF2">
    <property type="entry name" value="SF3 HELICASE DOMAIN-CONTAINING PROTEIN"/>
    <property type="match status" value="1"/>
</dbReference>
<dbReference type="Gene3D" id="3.40.50.300">
    <property type="entry name" value="P-loop containing nucleotide triphosphate hydrolases"/>
    <property type="match status" value="1"/>
</dbReference>
<dbReference type="EMBL" id="MK072086">
    <property type="protein sequence ID" value="AYV78636.1"/>
    <property type="molecule type" value="Genomic_DNA"/>
</dbReference>
<sequence length="246" mass="28151">MSQTLLPNLLPIRNGKIIDLKTCKVRDRTEEEIFDFECPVNFIDGTLPFAEKYFSQLTPETNLLQKCLGYCLTGEISESQNFFVIKGTGSNGKTTLMSVLDYMLSVLSRTMPHENLYTTESPNIDLINSQFINVRVGVYHEMNSNDFSQLCSNYGLKSFIAGETMIASDINDNPFTFKPCVKIIMNTNNDLNFNDKGMERRAVTIPFTSVFPNQPEFLTELLTDHIDELFSWMCLGAKMWYDDQQF</sequence>
<accession>A0A3G4ZUQ2</accession>
<feature type="domain" description="SF3 helicase" evidence="4">
    <location>
        <begin position="59"/>
        <end position="220"/>
    </location>
</feature>
<evidence type="ECO:0000259" key="4">
    <source>
        <dbReference type="PROSITE" id="PS51206"/>
    </source>
</evidence>
<protein>
    <submittedName>
        <fullName evidence="5">Phage/plasmid primase, P4 family</fullName>
    </submittedName>
</protein>
<dbReference type="InterPro" id="IPR051620">
    <property type="entry name" value="ORF904-like_C"/>
</dbReference>
<evidence type="ECO:0000256" key="3">
    <source>
        <dbReference type="ARBA" id="ARBA00022840"/>
    </source>
</evidence>
<dbReference type="GO" id="GO:0016787">
    <property type="term" value="F:hydrolase activity"/>
    <property type="evidence" value="ECO:0007669"/>
    <property type="project" value="UniProtKB-KW"/>
</dbReference>
<keyword evidence="1" id="KW-0547">Nucleotide-binding</keyword>